<comment type="caution">
    <text evidence="2">The sequence shown here is derived from an EMBL/GenBank/DDBJ whole genome shotgun (WGS) entry which is preliminary data.</text>
</comment>
<sequence>MHVPVLNQGPTLIASMRLGPPFDDMRTPLKRQLDARKVTRSESGG</sequence>
<evidence type="ECO:0000256" key="1">
    <source>
        <dbReference type="SAM" id="MobiDB-lite"/>
    </source>
</evidence>
<gene>
    <name evidence="2" type="ORF">MELE44368_04440</name>
</gene>
<keyword evidence="3" id="KW-1185">Reference proteome</keyword>
<organism evidence="2 3">
    <name type="scientific">Mycolicibacterium elephantis DSM 44368</name>
    <dbReference type="NCBI Taxonomy" id="1335622"/>
    <lineage>
        <taxon>Bacteria</taxon>
        <taxon>Bacillati</taxon>
        <taxon>Actinomycetota</taxon>
        <taxon>Actinomycetes</taxon>
        <taxon>Mycobacteriales</taxon>
        <taxon>Mycobacteriaceae</taxon>
        <taxon>Mycolicibacterium</taxon>
    </lineage>
</organism>
<feature type="compositionally biased region" description="Basic and acidic residues" evidence="1">
    <location>
        <begin position="23"/>
        <end position="45"/>
    </location>
</feature>
<dbReference type="Proteomes" id="UP000287177">
    <property type="component" value="Unassembled WGS sequence"/>
</dbReference>
<dbReference type="AlphaFoldDB" id="A0A439DRS4"/>
<evidence type="ECO:0000313" key="2">
    <source>
        <dbReference type="EMBL" id="RWA18894.1"/>
    </source>
</evidence>
<accession>A0A439DRS4</accession>
<protein>
    <submittedName>
        <fullName evidence="2">Uncharacterized protein</fullName>
    </submittedName>
</protein>
<reference evidence="2 3" key="1">
    <citation type="submission" date="2013-06" db="EMBL/GenBank/DDBJ databases">
        <title>The draft sequence of the Mycobacterium elephantis genome.</title>
        <authorList>
            <person name="Pettersson F.B."/>
            <person name="Das S."/>
            <person name="Dasgupta S."/>
            <person name="Bhattacharya A."/>
            <person name="Kirsebom L.A."/>
        </authorList>
    </citation>
    <scope>NUCLEOTIDE SEQUENCE [LARGE SCALE GENOMIC DNA]</scope>
    <source>
        <strain evidence="2 3">DSM 44368</strain>
    </source>
</reference>
<dbReference type="EMBL" id="ATDN01000023">
    <property type="protein sequence ID" value="RWA18894.1"/>
    <property type="molecule type" value="Genomic_DNA"/>
</dbReference>
<evidence type="ECO:0000313" key="3">
    <source>
        <dbReference type="Proteomes" id="UP000287177"/>
    </source>
</evidence>
<name>A0A439DRS4_9MYCO</name>
<feature type="region of interest" description="Disordered" evidence="1">
    <location>
        <begin position="1"/>
        <end position="45"/>
    </location>
</feature>
<proteinExistence type="predicted"/>